<evidence type="ECO:0000256" key="1">
    <source>
        <dbReference type="SAM" id="SignalP"/>
    </source>
</evidence>
<feature type="signal peptide" evidence="1">
    <location>
        <begin position="1"/>
        <end position="23"/>
    </location>
</feature>
<name>A0ABV6PMB9_9BURK</name>
<accession>A0ABV6PMB9</accession>
<proteinExistence type="predicted"/>
<feature type="chain" id="PRO_5047263214" evidence="1">
    <location>
        <begin position="24"/>
        <end position="231"/>
    </location>
</feature>
<dbReference type="Proteomes" id="UP001589834">
    <property type="component" value="Unassembled WGS sequence"/>
</dbReference>
<gene>
    <name evidence="2" type="ORF">ACFFGG_00195</name>
</gene>
<evidence type="ECO:0000313" key="3">
    <source>
        <dbReference type="Proteomes" id="UP001589834"/>
    </source>
</evidence>
<organism evidence="2 3">
    <name type="scientific">Ottowia pentelensis</name>
    <dbReference type="NCBI Taxonomy" id="511108"/>
    <lineage>
        <taxon>Bacteria</taxon>
        <taxon>Pseudomonadati</taxon>
        <taxon>Pseudomonadota</taxon>
        <taxon>Betaproteobacteria</taxon>
        <taxon>Burkholderiales</taxon>
        <taxon>Comamonadaceae</taxon>
        <taxon>Ottowia</taxon>
    </lineage>
</organism>
<reference evidence="2 3" key="1">
    <citation type="submission" date="2024-09" db="EMBL/GenBank/DDBJ databases">
        <authorList>
            <person name="Sun Q."/>
            <person name="Mori K."/>
        </authorList>
    </citation>
    <scope>NUCLEOTIDE SEQUENCE [LARGE SCALE GENOMIC DNA]</scope>
    <source>
        <strain evidence="2 3">NCAIM B.02336</strain>
    </source>
</reference>
<protein>
    <submittedName>
        <fullName evidence="2">Uncharacterized protein</fullName>
    </submittedName>
</protein>
<dbReference type="RefSeq" id="WP_293220840.1">
    <property type="nucleotide sequence ID" value="NZ_JBHLTN010000002.1"/>
</dbReference>
<dbReference type="EMBL" id="JBHLTN010000002">
    <property type="protein sequence ID" value="MFC0590969.1"/>
    <property type="molecule type" value="Genomic_DNA"/>
</dbReference>
<sequence>MPPTLVRRLAACAALLPALTAWAQESALCTSDGRPAPRALHERFINADCAPCWREATPTPPPGTGVLDWVIPGHLGDDAPLSAVARREALQRLAALHLPVPERRAERSSTVQGGPHHVRVSRGPVFDGYVGASLTFDSRAPLKPPLTGWLALVELLPAGTEGSPVPRVLMRNLLSDTIAAHNTEDMGQLWRPMNVPAGAQASRLQLLGWVSDAQGHVLAAAESSCDDAGQR</sequence>
<keyword evidence="3" id="KW-1185">Reference proteome</keyword>
<keyword evidence="1" id="KW-0732">Signal</keyword>
<evidence type="ECO:0000313" key="2">
    <source>
        <dbReference type="EMBL" id="MFC0590969.1"/>
    </source>
</evidence>
<comment type="caution">
    <text evidence="2">The sequence shown here is derived from an EMBL/GenBank/DDBJ whole genome shotgun (WGS) entry which is preliminary data.</text>
</comment>